<sequence length="87" mass="9904">MRLSPHQSCHKPWCGGELNGAYFETRNDHFFTFSGSEGRALLLVWRSAGLGRWSWYPCLVEQARFFLVGLRSFGDDKSNIESSTETA</sequence>
<reference evidence="1" key="1">
    <citation type="journal article" date="2020" name="Stud. Mycol.">
        <title>101 Dothideomycetes genomes: a test case for predicting lifestyles and emergence of pathogens.</title>
        <authorList>
            <person name="Haridas S."/>
            <person name="Albert R."/>
            <person name="Binder M."/>
            <person name="Bloem J."/>
            <person name="Labutti K."/>
            <person name="Salamov A."/>
            <person name="Andreopoulos B."/>
            <person name="Baker S."/>
            <person name="Barry K."/>
            <person name="Bills G."/>
            <person name="Bluhm B."/>
            <person name="Cannon C."/>
            <person name="Castanera R."/>
            <person name="Culley D."/>
            <person name="Daum C."/>
            <person name="Ezra D."/>
            <person name="Gonzalez J."/>
            <person name="Henrissat B."/>
            <person name="Kuo A."/>
            <person name="Liang C."/>
            <person name="Lipzen A."/>
            <person name="Lutzoni F."/>
            <person name="Magnuson J."/>
            <person name="Mondo S."/>
            <person name="Nolan M."/>
            <person name="Ohm R."/>
            <person name="Pangilinan J."/>
            <person name="Park H.-J."/>
            <person name="Ramirez L."/>
            <person name="Alfaro M."/>
            <person name="Sun H."/>
            <person name="Tritt A."/>
            <person name="Yoshinaga Y."/>
            <person name="Zwiers L.-H."/>
            <person name="Turgeon B."/>
            <person name="Goodwin S."/>
            <person name="Spatafora J."/>
            <person name="Crous P."/>
            <person name="Grigoriev I."/>
        </authorList>
    </citation>
    <scope>NUCLEOTIDE SEQUENCE</scope>
    <source>
        <strain evidence="1">CBS 123094</strain>
    </source>
</reference>
<name>A0A6A5X0D0_9PLEO</name>
<dbReference type="Proteomes" id="UP000799779">
    <property type="component" value="Unassembled WGS sequence"/>
</dbReference>
<keyword evidence="2" id="KW-1185">Reference proteome</keyword>
<evidence type="ECO:0000313" key="2">
    <source>
        <dbReference type="Proteomes" id="UP000799779"/>
    </source>
</evidence>
<organism evidence="1 2">
    <name type="scientific">Amniculicola lignicola CBS 123094</name>
    <dbReference type="NCBI Taxonomy" id="1392246"/>
    <lineage>
        <taxon>Eukaryota</taxon>
        <taxon>Fungi</taxon>
        <taxon>Dikarya</taxon>
        <taxon>Ascomycota</taxon>
        <taxon>Pezizomycotina</taxon>
        <taxon>Dothideomycetes</taxon>
        <taxon>Pleosporomycetidae</taxon>
        <taxon>Pleosporales</taxon>
        <taxon>Amniculicolaceae</taxon>
        <taxon>Amniculicola</taxon>
    </lineage>
</organism>
<dbReference type="AlphaFoldDB" id="A0A6A5X0D0"/>
<accession>A0A6A5X0D0</accession>
<protein>
    <submittedName>
        <fullName evidence="1">Uncharacterized protein</fullName>
    </submittedName>
</protein>
<evidence type="ECO:0000313" key="1">
    <source>
        <dbReference type="EMBL" id="KAF2004825.1"/>
    </source>
</evidence>
<proteinExistence type="predicted"/>
<dbReference type="EMBL" id="ML977565">
    <property type="protein sequence ID" value="KAF2004825.1"/>
    <property type="molecule type" value="Genomic_DNA"/>
</dbReference>
<gene>
    <name evidence="1" type="ORF">P154DRAFT_19632</name>
</gene>